<dbReference type="AlphaFoldDB" id="A0A1M6WJ65"/>
<proteinExistence type="predicted"/>
<keyword evidence="4" id="KW-1185">Reference proteome</keyword>
<reference evidence="2" key="2">
    <citation type="submission" date="2016-11" db="EMBL/GenBank/DDBJ databases">
        <authorList>
            <person name="Jaros S."/>
            <person name="Januszkiewicz K."/>
            <person name="Wedrychowicz H."/>
        </authorList>
    </citation>
    <scope>NUCLEOTIDE SEQUENCE [LARGE SCALE GENOMIC DNA]</scope>
    <source>
        <strain evidence="2">DSM 27989</strain>
    </source>
</reference>
<protein>
    <submittedName>
        <fullName evidence="2">Uncharacterized protein</fullName>
    </submittedName>
</protein>
<dbReference type="EMBL" id="FRBH01000004">
    <property type="protein sequence ID" value="SHK93555.1"/>
    <property type="molecule type" value="Genomic_DNA"/>
</dbReference>
<reference evidence="3" key="3">
    <citation type="submission" date="2016-11" db="EMBL/GenBank/DDBJ databases">
        <authorList>
            <person name="Varghese N."/>
            <person name="Submissions S."/>
        </authorList>
    </citation>
    <scope>NUCLEOTIDE SEQUENCE [LARGE SCALE GENOMIC DNA]</scope>
    <source>
        <strain evidence="3">DSM 27989</strain>
    </source>
</reference>
<dbReference type="Proteomes" id="UP000184120">
    <property type="component" value="Unassembled WGS sequence"/>
</dbReference>
<reference evidence="1" key="5">
    <citation type="submission" date="2024-05" db="EMBL/GenBank/DDBJ databases">
        <authorList>
            <person name="Sun Q."/>
            <person name="Zhou Y."/>
        </authorList>
    </citation>
    <scope>NUCLEOTIDE SEQUENCE</scope>
    <source>
        <strain evidence="1">CGMCC 1.12707</strain>
    </source>
</reference>
<organism evidence="2 3">
    <name type="scientific">Chishuiella changwenlii</name>
    <dbReference type="NCBI Taxonomy" id="1434701"/>
    <lineage>
        <taxon>Bacteria</taxon>
        <taxon>Pseudomonadati</taxon>
        <taxon>Bacteroidota</taxon>
        <taxon>Flavobacteriia</taxon>
        <taxon>Flavobacteriales</taxon>
        <taxon>Weeksellaceae</taxon>
        <taxon>Chishuiella</taxon>
    </lineage>
</organism>
<accession>A0A1M6WJ65</accession>
<reference evidence="1" key="1">
    <citation type="journal article" date="2014" name="Int. J. Syst. Evol. Microbiol.">
        <title>Complete genome of a new Firmicutes species belonging to the dominant human colonic microbiota ('Ruminococcus bicirculans') reveals two chromosomes and a selective capacity to utilize plant glucans.</title>
        <authorList>
            <consortium name="NISC Comparative Sequencing Program"/>
            <person name="Wegmann U."/>
            <person name="Louis P."/>
            <person name="Goesmann A."/>
            <person name="Henrissat B."/>
            <person name="Duncan S.H."/>
            <person name="Flint H.J."/>
        </authorList>
    </citation>
    <scope>NUCLEOTIDE SEQUENCE</scope>
    <source>
        <strain evidence="1">CGMCC 1.12707</strain>
    </source>
</reference>
<dbReference type="OrthoDB" id="933310at2"/>
<dbReference type="EMBL" id="BMFL01000015">
    <property type="protein sequence ID" value="GGF04690.1"/>
    <property type="molecule type" value="Genomic_DNA"/>
</dbReference>
<reference evidence="4" key="4">
    <citation type="journal article" date="2019" name="Int. J. Syst. Evol. Microbiol.">
        <title>The Global Catalogue of Microorganisms (GCM) 10K type strain sequencing project: providing services to taxonomists for standard genome sequencing and annotation.</title>
        <authorList>
            <consortium name="The Broad Institute Genomics Platform"/>
            <consortium name="The Broad Institute Genome Sequencing Center for Infectious Disease"/>
            <person name="Wu L."/>
            <person name="Ma J."/>
        </authorList>
    </citation>
    <scope>NUCLEOTIDE SEQUENCE [LARGE SCALE GENOMIC DNA]</scope>
    <source>
        <strain evidence="4">CGMCC 1.12707</strain>
    </source>
</reference>
<evidence type="ECO:0000313" key="3">
    <source>
        <dbReference type="Proteomes" id="UP000184120"/>
    </source>
</evidence>
<evidence type="ECO:0000313" key="4">
    <source>
        <dbReference type="Proteomes" id="UP000650994"/>
    </source>
</evidence>
<dbReference type="RefSeq" id="WP_072930872.1">
    <property type="nucleotide sequence ID" value="NZ_BMFL01000015.1"/>
</dbReference>
<sequence>MNYFKFILFLGGMVTSYAQVHIADSNDQKLYSNAILQANTTASDIKGFKFPRKVLSGRIDYLTTETETDMVNSMLIFNNQKSNLSKGLYFWDSSRWNTLLDDSFIEKLSQVYLAVTKDSEKVYSFSTSTTDSSSDNIRIGMNYDSNIFTDLSNSTTNLTNTFSIFNKENIIKLKTTGIIQLDNLENIPFNQVNKFNQASMGIGLFLKSPDEDDFKLIAYSVINANITSSCTKLPFNVFDYVYDLIPTGPSKEYVCKVAFDKRNFSLLNGENGEVKVSLGASDSPNCVNNNIDNGSWESRNFLPEGASNIFLTTEIFEIIN</sequence>
<name>A0A1M6WJ65_9FLAO</name>
<evidence type="ECO:0000313" key="1">
    <source>
        <dbReference type="EMBL" id="GGF04690.1"/>
    </source>
</evidence>
<dbReference type="Proteomes" id="UP000650994">
    <property type="component" value="Unassembled WGS sequence"/>
</dbReference>
<dbReference type="STRING" id="1434701.SAMN05443634_104326"/>
<gene>
    <name evidence="1" type="ORF">GCM10010984_22460</name>
    <name evidence="2" type="ORF">SAMN05443634_104326</name>
</gene>
<evidence type="ECO:0000313" key="2">
    <source>
        <dbReference type="EMBL" id="SHK93555.1"/>
    </source>
</evidence>